<name>A0ABN7XST9_GIGMA</name>
<dbReference type="EMBL" id="CAJVQB010170350">
    <property type="protein sequence ID" value="CAG8857381.1"/>
    <property type="molecule type" value="Genomic_DNA"/>
</dbReference>
<sequence>EHACKILKTESLNLYPAPTPLPSSPKQSIIHSTLNYSIFEKNGTCFATFSKLFSAQTFSDLANKANNFYKLKDSAEPNIKWNTFYFYSYFNKYLKA</sequence>
<feature type="non-terminal residue" evidence="1">
    <location>
        <position position="96"/>
    </location>
</feature>
<comment type="caution">
    <text evidence="1">The sequence shown here is derived from an EMBL/GenBank/DDBJ whole genome shotgun (WGS) entry which is preliminary data.</text>
</comment>
<evidence type="ECO:0000313" key="2">
    <source>
        <dbReference type="Proteomes" id="UP000789901"/>
    </source>
</evidence>
<keyword evidence="2" id="KW-1185">Reference proteome</keyword>
<accession>A0ABN7XST9</accession>
<gene>
    <name evidence="1" type="ORF">GMARGA_LOCUS46202</name>
</gene>
<proteinExistence type="predicted"/>
<evidence type="ECO:0000313" key="1">
    <source>
        <dbReference type="EMBL" id="CAG8857381.1"/>
    </source>
</evidence>
<feature type="non-terminal residue" evidence="1">
    <location>
        <position position="1"/>
    </location>
</feature>
<dbReference type="Proteomes" id="UP000789901">
    <property type="component" value="Unassembled WGS sequence"/>
</dbReference>
<organism evidence="1 2">
    <name type="scientific">Gigaspora margarita</name>
    <dbReference type="NCBI Taxonomy" id="4874"/>
    <lineage>
        <taxon>Eukaryota</taxon>
        <taxon>Fungi</taxon>
        <taxon>Fungi incertae sedis</taxon>
        <taxon>Mucoromycota</taxon>
        <taxon>Glomeromycotina</taxon>
        <taxon>Glomeromycetes</taxon>
        <taxon>Diversisporales</taxon>
        <taxon>Gigasporaceae</taxon>
        <taxon>Gigaspora</taxon>
    </lineage>
</organism>
<protein>
    <submittedName>
        <fullName evidence="1">13924_t:CDS:1</fullName>
    </submittedName>
</protein>
<reference evidence="1 2" key="1">
    <citation type="submission" date="2021-06" db="EMBL/GenBank/DDBJ databases">
        <authorList>
            <person name="Kallberg Y."/>
            <person name="Tangrot J."/>
            <person name="Rosling A."/>
        </authorList>
    </citation>
    <scope>NUCLEOTIDE SEQUENCE [LARGE SCALE GENOMIC DNA]</scope>
    <source>
        <strain evidence="1 2">120-4 pot B 10/14</strain>
    </source>
</reference>